<dbReference type="EMBL" id="CP053835">
    <property type="protein sequence ID" value="QKF77154.1"/>
    <property type="molecule type" value="Genomic_DNA"/>
</dbReference>
<keyword evidence="2" id="KW-1185">Reference proteome</keyword>
<reference evidence="1 2" key="1">
    <citation type="submission" date="2020-05" db="EMBL/GenBank/DDBJ databases">
        <title>Complete genome sequencing of Campylobacter and Arcobacter type strains.</title>
        <authorList>
            <person name="Miller W.G."/>
            <person name="Yee E."/>
        </authorList>
    </citation>
    <scope>NUCLEOTIDE SEQUENCE [LARGE SCALE GENOMIC DNA]</scope>
    <source>
        <strain evidence="1 2">LMG 25694</strain>
    </source>
</reference>
<name>A0AAE7BG59_9BACT</name>
<proteinExistence type="predicted"/>
<dbReference type="RefSeq" id="WP_129011122.1">
    <property type="nucleotide sequence ID" value="NZ_CP053835.1"/>
</dbReference>
<protein>
    <submittedName>
        <fullName evidence="1">Uncharacterized protein</fullName>
    </submittedName>
</protein>
<dbReference type="Proteomes" id="UP000503313">
    <property type="component" value="Chromosome"/>
</dbReference>
<organism evidence="1 2">
    <name type="scientific">Arcobacter defluvii</name>
    <dbReference type="NCBI Taxonomy" id="873191"/>
    <lineage>
        <taxon>Bacteria</taxon>
        <taxon>Pseudomonadati</taxon>
        <taxon>Campylobacterota</taxon>
        <taxon>Epsilonproteobacteria</taxon>
        <taxon>Campylobacterales</taxon>
        <taxon>Arcobacteraceae</taxon>
        <taxon>Arcobacter</taxon>
    </lineage>
</organism>
<evidence type="ECO:0000313" key="1">
    <source>
        <dbReference type="EMBL" id="QKF77154.1"/>
    </source>
</evidence>
<dbReference type="KEGG" id="adz:ADFLV_1120"/>
<accession>A0AAE7BG59</accession>
<gene>
    <name evidence="1" type="ORF">ADFLV_1120</name>
</gene>
<evidence type="ECO:0000313" key="2">
    <source>
        <dbReference type="Proteomes" id="UP000503313"/>
    </source>
</evidence>
<sequence>MSNQLRIEILRLITKQSGKLIIVFLLDGKRMELENLEFEKRFGNFEDYQRENKGVEYVEQKQSKPN</sequence>
<dbReference type="AlphaFoldDB" id="A0AAE7BG59"/>